<evidence type="ECO:0000313" key="3">
    <source>
        <dbReference type="Proteomes" id="UP000242915"/>
    </source>
</evidence>
<keyword evidence="3" id="KW-1185">Reference proteome</keyword>
<evidence type="ECO:0000259" key="1">
    <source>
        <dbReference type="Pfam" id="PF08242"/>
    </source>
</evidence>
<dbReference type="GO" id="GO:0008168">
    <property type="term" value="F:methyltransferase activity"/>
    <property type="evidence" value="ECO:0007669"/>
    <property type="project" value="UniProtKB-KW"/>
</dbReference>
<proteinExistence type="predicted"/>
<organism evidence="2 3">
    <name type="scientific">Pseudomonas segetis</name>
    <dbReference type="NCBI Taxonomy" id="298908"/>
    <lineage>
        <taxon>Bacteria</taxon>
        <taxon>Pseudomonadati</taxon>
        <taxon>Pseudomonadota</taxon>
        <taxon>Gammaproteobacteria</taxon>
        <taxon>Pseudomonadales</taxon>
        <taxon>Pseudomonadaceae</taxon>
        <taxon>Pseudomonas</taxon>
    </lineage>
</organism>
<dbReference type="Pfam" id="PF08242">
    <property type="entry name" value="Methyltransf_12"/>
    <property type="match status" value="1"/>
</dbReference>
<sequence>MKSSPLNSAEKFDSSRANEYARQSRIALAGYDACQDLAACMLAASLGNAQPANILVVGAGGTAQEIIAMASLEPDWRFTAVDPSAPMLEAAAQQLKANNLLERTSLHLGHVDDLGADQAYDAATLIGVLHHLEGDNAKRQILQSIRAHLKPGAPLIVAGNHYAYASQPLLLAAWGQRWRQHGASADEVKAKLGKILQGADPPHSEAAVQQLLHDAGFGDATRFFSSLFWSAWLTCKGALSRPSTPSEHRA</sequence>
<dbReference type="EMBL" id="FZOG01000003">
    <property type="protein sequence ID" value="SNS63927.1"/>
    <property type="molecule type" value="Genomic_DNA"/>
</dbReference>
<protein>
    <submittedName>
        <fullName evidence="2">tRNA (Cmo5U34)-methyltransferase</fullName>
    </submittedName>
</protein>
<dbReference type="RefSeq" id="WP_089360293.1">
    <property type="nucleotide sequence ID" value="NZ_FZOG01000003.1"/>
</dbReference>
<dbReference type="Proteomes" id="UP000242915">
    <property type="component" value="Unassembled WGS sequence"/>
</dbReference>
<gene>
    <name evidence="2" type="ORF">SAMN05216255_2921</name>
</gene>
<dbReference type="CDD" id="cd02440">
    <property type="entry name" value="AdoMet_MTases"/>
    <property type="match status" value="1"/>
</dbReference>
<dbReference type="SUPFAM" id="SSF53335">
    <property type="entry name" value="S-adenosyl-L-methionine-dependent methyltransferases"/>
    <property type="match status" value="1"/>
</dbReference>
<dbReference type="InterPro" id="IPR029063">
    <property type="entry name" value="SAM-dependent_MTases_sf"/>
</dbReference>
<keyword evidence="2" id="KW-0808">Transferase</keyword>
<accession>A0A239G417</accession>
<feature type="domain" description="Methyltransferase type 12" evidence="1">
    <location>
        <begin position="60"/>
        <end position="154"/>
    </location>
</feature>
<keyword evidence="2" id="KW-0489">Methyltransferase</keyword>
<dbReference type="InterPro" id="IPR013217">
    <property type="entry name" value="Methyltransf_12"/>
</dbReference>
<evidence type="ECO:0000313" key="2">
    <source>
        <dbReference type="EMBL" id="SNS63927.1"/>
    </source>
</evidence>
<name>A0A239G417_9PSED</name>
<dbReference type="GO" id="GO:0032259">
    <property type="term" value="P:methylation"/>
    <property type="evidence" value="ECO:0007669"/>
    <property type="project" value="UniProtKB-KW"/>
</dbReference>
<dbReference type="Gene3D" id="3.40.50.150">
    <property type="entry name" value="Vaccinia Virus protein VP39"/>
    <property type="match status" value="1"/>
</dbReference>
<reference evidence="3" key="1">
    <citation type="submission" date="2017-06" db="EMBL/GenBank/DDBJ databases">
        <authorList>
            <person name="Varghese N."/>
            <person name="Submissions S."/>
        </authorList>
    </citation>
    <scope>NUCLEOTIDE SEQUENCE [LARGE SCALE GENOMIC DNA]</scope>
    <source>
        <strain evidence="3">CIP 108523</strain>
    </source>
</reference>
<dbReference type="AlphaFoldDB" id="A0A239G417"/>